<gene>
    <name evidence="13" type="ORF">FSCOSCO3_A021287</name>
</gene>
<accession>A0AAV1PVV4</accession>
<dbReference type="Proteomes" id="UP001314229">
    <property type="component" value="Unassembled WGS sequence"/>
</dbReference>
<keyword evidence="5 11" id="KW-1133">Transmembrane helix</keyword>
<dbReference type="InterPro" id="IPR013783">
    <property type="entry name" value="Ig-like_fold"/>
</dbReference>
<feature type="signal peptide" evidence="12">
    <location>
        <begin position="1"/>
        <end position="23"/>
    </location>
</feature>
<name>A0AAV1PVV4_SCOSC</name>
<evidence type="ECO:0000256" key="11">
    <source>
        <dbReference type="SAM" id="Phobius"/>
    </source>
</evidence>
<dbReference type="GO" id="GO:0042130">
    <property type="term" value="P:negative regulation of T cell proliferation"/>
    <property type="evidence" value="ECO:0007669"/>
    <property type="project" value="TreeGrafter"/>
</dbReference>
<evidence type="ECO:0000256" key="9">
    <source>
        <dbReference type="ARBA" id="ARBA00023180"/>
    </source>
</evidence>
<evidence type="ECO:0000313" key="13">
    <source>
        <dbReference type="EMBL" id="CAK6975365.1"/>
    </source>
</evidence>
<dbReference type="InterPro" id="IPR036179">
    <property type="entry name" value="Ig-like_dom_sf"/>
</dbReference>
<evidence type="ECO:0000313" key="14">
    <source>
        <dbReference type="Proteomes" id="UP001314229"/>
    </source>
</evidence>
<comment type="caution">
    <text evidence="13">The sequence shown here is derived from an EMBL/GenBank/DDBJ whole genome shotgun (WGS) entry which is preliminary data.</text>
</comment>
<evidence type="ECO:0000256" key="5">
    <source>
        <dbReference type="ARBA" id="ARBA00022989"/>
    </source>
</evidence>
<evidence type="ECO:0000256" key="8">
    <source>
        <dbReference type="ARBA" id="ARBA00023170"/>
    </source>
</evidence>
<feature type="transmembrane region" description="Helical" evidence="11">
    <location>
        <begin position="165"/>
        <end position="186"/>
    </location>
</feature>
<dbReference type="AlphaFoldDB" id="A0AAV1PVV4"/>
<keyword evidence="9" id="KW-0325">Glycoprotein</keyword>
<dbReference type="SUPFAM" id="SSF48726">
    <property type="entry name" value="Immunoglobulin"/>
    <property type="match status" value="1"/>
</dbReference>
<evidence type="ECO:0000256" key="4">
    <source>
        <dbReference type="ARBA" id="ARBA00022729"/>
    </source>
</evidence>
<keyword evidence="4 12" id="KW-0732">Signal</keyword>
<dbReference type="GO" id="GO:0031295">
    <property type="term" value="P:T cell costimulation"/>
    <property type="evidence" value="ECO:0007669"/>
    <property type="project" value="TreeGrafter"/>
</dbReference>
<keyword evidence="2" id="KW-1003">Cell membrane</keyword>
<dbReference type="Gene3D" id="2.60.40.10">
    <property type="entry name" value="Immunoglobulins"/>
    <property type="match status" value="1"/>
</dbReference>
<reference evidence="13 14" key="1">
    <citation type="submission" date="2024-01" db="EMBL/GenBank/DDBJ databases">
        <authorList>
            <person name="Alioto T."/>
            <person name="Alioto T."/>
            <person name="Gomez Garrido J."/>
        </authorList>
    </citation>
    <scope>NUCLEOTIDE SEQUENCE [LARGE SCALE GENOMIC DNA]</scope>
</reference>
<dbReference type="EMBL" id="CAWUFR010000296">
    <property type="protein sequence ID" value="CAK6975365.1"/>
    <property type="molecule type" value="Genomic_DNA"/>
</dbReference>
<proteinExistence type="predicted"/>
<evidence type="ECO:0000256" key="2">
    <source>
        <dbReference type="ARBA" id="ARBA00022475"/>
    </source>
</evidence>
<evidence type="ECO:0000256" key="3">
    <source>
        <dbReference type="ARBA" id="ARBA00022692"/>
    </source>
</evidence>
<comment type="subcellular location">
    <subcellularLocation>
        <location evidence="1">Cell membrane</location>
        <topology evidence="1">Single-pass type I membrane protein</topology>
    </subcellularLocation>
</comment>
<protein>
    <submittedName>
        <fullName evidence="13">Uncharacterized protein LOC121889443 isoform X1</fullName>
    </submittedName>
</protein>
<organism evidence="13 14">
    <name type="scientific">Scomber scombrus</name>
    <name type="common">Atlantic mackerel</name>
    <name type="synonym">Scomber vernalis</name>
    <dbReference type="NCBI Taxonomy" id="13677"/>
    <lineage>
        <taxon>Eukaryota</taxon>
        <taxon>Metazoa</taxon>
        <taxon>Chordata</taxon>
        <taxon>Craniata</taxon>
        <taxon>Vertebrata</taxon>
        <taxon>Euteleostomi</taxon>
        <taxon>Actinopterygii</taxon>
        <taxon>Neopterygii</taxon>
        <taxon>Teleostei</taxon>
        <taxon>Neoteleostei</taxon>
        <taxon>Acanthomorphata</taxon>
        <taxon>Pelagiaria</taxon>
        <taxon>Scombriformes</taxon>
        <taxon>Scombridae</taxon>
        <taxon>Scomber</taxon>
    </lineage>
</organism>
<dbReference type="InterPro" id="IPR051713">
    <property type="entry name" value="T-cell_Activation_Regulation"/>
</dbReference>
<sequence>MIKQEKMICRILLLISLTSCVTGTLVVNVTQTFYQAEENHDITLEWTFITNPNSSFTYQSIFCDMLTEYKIPVLYYVREGAKIIQSQYGKFAGRVQGDEDALKEGRIRLHMSRLKTEDSGLYKCIVFTKGDVSSDSCILNVTASVDQPKPQGPTVRPQLKRWGRIGLYVGVIVAVLAVGSGLCFLFRLNSKRNERKHSVVPETEKIDAAV</sequence>
<dbReference type="GO" id="GO:0009897">
    <property type="term" value="C:external side of plasma membrane"/>
    <property type="evidence" value="ECO:0007669"/>
    <property type="project" value="TreeGrafter"/>
</dbReference>
<dbReference type="PANTHER" id="PTHR25466">
    <property type="entry name" value="T-LYMPHOCYTE ACTIVATION ANTIGEN"/>
    <property type="match status" value="1"/>
</dbReference>
<dbReference type="GO" id="GO:0007166">
    <property type="term" value="P:cell surface receptor signaling pathway"/>
    <property type="evidence" value="ECO:0007669"/>
    <property type="project" value="TreeGrafter"/>
</dbReference>
<keyword evidence="6 11" id="KW-0472">Membrane</keyword>
<evidence type="ECO:0000256" key="7">
    <source>
        <dbReference type="ARBA" id="ARBA00023157"/>
    </source>
</evidence>
<evidence type="ECO:0000256" key="10">
    <source>
        <dbReference type="ARBA" id="ARBA00023319"/>
    </source>
</evidence>
<keyword evidence="3 11" id="KW-0812">Transmembrane</keyword>
<keyword evidence="10" id="KW-0393">Immunoglobulin domain</keyword>
<dbReference type="PANTHER" id="PTHR25466:SF3">
    <property type="entry name" value="PROGRAMMED CELL DEATH 1 LIGAND 1"/>
    <property type="match status" value="1"/>
</dbReference>
<keyword evidence="8" id="KW-0675">Receptor</keyword>
<keyword evidence="7" id="KW-1015">Disulfide bond</keyword>
<dbReference type="GO" id="GO:0006955">
    <property type="term" value="P:immune response"/>
    <property type="evidence" value="ECO:0007669"/>
    <property type="project" value="TreeGrafter"/>
</dbReference>
<feature type="chain" id="PRO_5043483191" evidence="12">
    <location>
        <begin position="24"/>
        <end position="210"/>
    </location>
</feature>
<dbReference type="GO" id="GO:0071222">
    <property type="term" value="P:cellular response to lipopolysaccharide"/>
    <property type="evidence" value="ECO:0007669"/>
    <property type="project" value="TreeGrafter"/>
</dbReference>
<evidence type="ECO:0000256" key="12">
    <source>
        <dbReference type="SAM" id="SignalP"/>
    </source>
</evidence>
<keyword evidence="14" id="KW-1185">Reference proteome</keyword>
<dbReference type="GO" id="GO:0042102">
    <property type="term" value="P:positive regulation of T cell proliferation"/>
    <property type="evidence" value="ECO:0007669"/>
    <property type="project" value="TreeGrafter"/>
</dbReference>
<evidence type="ECO:0000256" key="1">
    <source>
        <dbReference type="ARBA" id="ARBA00004251"/>
    </source>
</evidence>
<evidence type="ECO:0000256" key="6">
    <source>
        <dbReference type="ARBA" id="ARBA00023136"/>
    </source>
</evidence>